<keyword evidence="4" id="KW-0808">Transferase</keyword>
<dbReference type="InterPro" id="IPR003661">
    <property type="entry name" value="HisK_dim/P_dom"/>
</dbReference>
<evidence type="ECO:0000256" key="4">
    <source>
        <dbReference type="ARBA" id="ARBA00022679"/>
    </source>
</evidence>
<gene>
    <name evidence="8" type="ORF">DCC81_01625</name>
</gene>
<evidence type="ECO:0000256" key="5">
    <source>
        <dbReference type="ARBA" id="ARBA00022777"/>
    </source>
</evidence>
<dbReference type="GO" id="GO:0000155">
    <property type="term" value="F:phosphorelay sensor kinase activity"/>
    <property type="evidence" value="ECO:0007669"/>
    <property type="project" value="InterPro"/>
</dbReference>
<dbReference type="SMART" id="SM00388">
    <property type="entry name" value="HisKA"/>
    <property type="match status" value="1"/>
</dbReference>
<dbReference type="RefSeq" id="WP_108684849.1">
    <property type="nucleotide sequence ID" value="NZ_QCYK01000001.1"/>
</dbReference>
<dbReference type="Pfam" id="PF05227">
    <property type="entry name" value="CHASE3"/>
    <property type="match status" value="1"/>
</dbReference>
<dbReference type="AlphaFoldDB" id="A0A2T7BKK7"/>
<accession>A0A2T7BKK7</accession>
<evidence type="ECO:0000259" key="7">
    <source>
        <dbReference type="PROSITE" id="PS50109"/>
    </source>
</evidence>
<sequence length="475" mass="53635">MHPAVHKKIKLGFYIAFTVMVGAAVFSYLIAINLINNATRLNHSIEVTKRLEVINADLKEAEAAVRGFSITHDSSFLHPSMVDRSANIERQYRQLRRFTENHPAQQRQLDTLKILLDNKYMQLMLAARMDTPGGERHEVQQNQAASNRIEKKIRDMERIEDQLLTEKSALFNFFSSLWVPVIFVTSLLAMIIGIYSFVVLNKEYKLQLHIDARLKQYQQELQQHISLLAKSNQELEQFAYVASHDLQEPLRKITTFSDRLQGKYGHLLPQDGLDLLARMNNGVGRMRVLINDLLAFSRAGRLAPENFADVDLNVILQTVRSDLELPIQEKNVNIHCDNLPTITGHATALHQLFLNLLGNAIKFAAPGRPLVVDITCQVIPGKEIQGIAKDFPATEEYCRISVADNGIGFEQEYADRIFLLFQRLHGMSEYAGTGIGLAICKKIVEGHHGVIQASGKPGEGARFDIFLPVKQRLHG</sequence>
<dbReference type="Gene3D" id="3.30.565.10">
    <property type="entry name" value="Histidine kinase-like ATPase, C-terminal domain"/>
    <property type="match status" value="1"/>
</dbReference>
<keyword evidence="6" id="KW-0472">Membrane</keyword>
<evidence type="ECO:0000256" key="6">
    <source>
        <dbReference type="SAM" id="Phobius"/>
    </source>
</evidence>
<dbReference type="InterPro" id="IPR036890">
    <property type="entry name" value="HATPase_C_sf"/>
</dbReference>
<dbReference type="InterPro" id="IPR004358">
    <property type="entry name" value="Sig_transdc_His_kin-like_C"/>
</dbReference>
<evidence type="ECO:0000256" key="2">
    <source>
        <dbReference type="ARBA" id="ARBA00012438"/>
    </source>
</evidence>
<dbReference type="InterPro" id="IPR052162">
    <property type="entry name" value="Sensor_kinase/Photoreceptor"/>
</dbReference>
<dbReference type="SUPFAM" id="SSF55874">
    <property type="entry name" value="ATPase domain of HSP90 chaperone/DNA topoisomerase II/histidine kinase"/>
    <property type="match status" value="1"/>
</dbReference>
<feature type="transmembrane region" description="Helical" evidence="6">
    <location>
        <begin position="12"/>
        <end position="35"/>
    </location>
</feature>
<dbReference type="PANTHER" id="PTHR43304">
    <property type="entry name" value="PHYTOCHROME-LIKE PROTEIN CPH1"/>
    <property type="match status" value="1"/>
</dbReference>
<dbReference type="OrthoDB" id="9124519at2"/>
<protein>
    <recommendedName>
        <fullName evidence="2">histidine kinase</fullName>
        <ecNumber evidence="2">2.7.13.3</ecNumber>
    </recommendedName>
</protein>
<dbReference type="InterPro" id="IPR007891">
    <property type="entry name" value="CHASE3"/>
</dbReference>
<dbReference type="Gene3D" id="1.10.287.130">
    <property type="match status" value="1"/>
</dbReference>
<dbReference type="PANTHER" id="PTHR43304:SF1">
    <property type="entry name" value="PAC DOMAIN-CONTAINING PROTEIN"/>
    <property type="match status" value="1"/>
</dbReference>
<dbReference type="PRINTS" id="PR00344">
    <property type="entry name" value="BCTRLSENSOR"/>
</dbReference>
<dbReference type="InterPro" id="IPR003594">
    <property type="entry name" value="HATPase_dom"/>
</dbReference>
<dbReference type="SUPFAM" id="SSF47384">
    <property type="entry name" value="Homodimeric domain of signal transducing histidine kinase"/>
    <property type="match status" value="1"/>
</dbReference>
<feature type="domain" description="Histidine kinase" evidence="7">
    <location>
        <begin position="241"/>
        <end position="471"/>
    </location>
</feature>
<dbReference type="InterPro" id="IPR005467">
    <property type="entry name" value="His_kinase_dom"/>
</dbReference>
<comment type="caution">
    <text evidence="8">The sequence shown here is derived from an EMBL/GenBank/DDBJ whole genome shotgun (WGS) entry which is preliminary data.</text>
</comment>
<dbReference type="SMART" id="SM00387">
    <property type="entry name" value="HATPase_c"/>
    <property type="match status" value="1"/>
</dbReference>
<dbReference type="EC" id="2.7.13.3" evidence="2"/>
<dbReference type="Pfam" id="PF02518">
    <property type="entry name" value="HATPase_c"/>
    <property type="match status" value="1"/>
</dbReference>
<dbReference type="Proteomes" id="UP000244450">
    <property type="component" value="Unassembled WGS sequence"/>
</dbReference>
<keyword evidence="6" id="KW-0812">Transmembrane</keyword>
<organism evidence="8 9">
    <name type="scientific">Chitinophaga parva</name>
    <dbReference type="NCBI Taxonomy" id="2169414"/>
    <lineage>
        <taxon>Bacteria</taxon>
        <taxon>Pseudomonadati</taxon>
        <taxon>Bacteroidota</taxon>
        <taxon>Chitinophagia</taxon>
        <taxon>Chitinophagales</taxon>
        <taxon>Chitinophagaceae</taxon>
        <taxon>Chitinophaga</taxon>
    </lineage>
</organism>
<feature type="transmembrane region" description="Helical" evidence="6">
    <location>
        <begin position="177"/>
        <end position="200"/>
    </location>
</feature>
<keyword evidence="3" id="KW-0597">Phosphoprotein</keyword>
<dbReference type="EMBL" id="QCYK01000001">
    <property type="protein sequence ID" value="PUZ28208.1"/>
    <property type="molecule type" value="Genomic_DNA"/>
</dbReference>
<evidence type="ECO:0000256" key="1">
    <source>
        <dbReference type="ARBA" id="ARBA00000085"/>
    </source>
</evidence>
<dbReference type="Pfam" id="PF00512">
    <property type="entry name" value="HisKA"/>
    <property type="match status" value="1"/>
</dbReference>
<dbReference type="CDD" id="cd00082">
    <property type="entry name" value="HisKA"/>
    <property type="match status" value="1"/>
</dbReference>
<comment type="catalytic activity">
    <reaction evidence="1">
        <text>ATP + protein L-histidine = ADP + protein N-phospho-L-histidine.</text>
        <dbReference type="EC" id="2.7.13.3"/>
    </reaction>
</comment>
<evidence type="ECO:0000313" key="9">
    <source>
        <dbReference type="Proteomes" id="UP000244450"/>
    </source>
</evidence>
<keyword evidence="6" id="KW-1133">Transmembrane helix</keyword>
<reference evidence="8 9" key="1">
    <citation type="submission" date="2018-04" db="EMBL/GenBank/DDBJ databases">
        <title>Chitinophaga fuyangensis sp. nov., isolated from soil in a chemical factory.</title>
        <authorList>
            <person name="Chen K."/>
        </authorList>
    </citation>
    <scope>NUCLEOTIDE SEQUENCE [LARGE SCALE GENOMIC DNA]</scope>
    <source>
        <strain evidence="8 9">LY-1</strain>
    </source>
</reference>
<keyword evidence="5" id="KW-0418">Kinase</keyword>
<evidence type="ECO:0000256" key="3">
    <source>
        <dbReference type="ARBA" id="ARBA00022553"/>
    </source>
</evidence>
<proteinExistence type="predicted"/>
<dbReference type="CDD" id="cd19410">
    <property type="entry name" value="HK9-like_sensor"/>
    <property type="match status" value="1"/>
</dbReference>
<name>A0A2T7BKK7_9BACT</name>
<keyword evidence="9" id="KW-1185">Reference proteome</keyword>
<evidence type="ECO:0000313" key="8">
    <source>
        <dbReference type="EMBL" id="PUZ28208.1"/>
    </source>
</evidence>
<dbReference type="InterPro" id="IPR036097">
    <property type="entry name" value="HisK_dim/P_sf"/>
</dbReference>
<dbReference type="PROSITE" id="PS50109">
    <property type="entry name" value="HIS_KIN"/>
    <property type="match status" value="1"/>
</dbReference>